<dbReference type="PANTHER" id="PTHR12957:SF2">
    <property type="entry name" value="INTEGRATOR COMPLEX SUBUNIT 6"/>
    <property type="match status" value="1"/>
</dbReference>
<proteinExistence type="predicted"/>
<sequence>MIIAFVIDVCEDETLVGSSLLDIVKDGIRNFLEYMNGTRDQYRTKYLLVSSDKEGYCIKWEYKKDGNKLYKLFEQLELLQPDPLFYGSGLETVFEYLNFRRICRWHDFFCRGNYIEHNETSCIFWFTDGKNLNWLNNGLVYSKDSEKSTNIYQEKYRWEQRLYTFYLSKSDSSDFPRQLDWINMKMLGQLYKIQTFEQMVHAFDNIICIKDPYPLSKLRHMRPLKKTCGVHLNLVELEDGSPERNNHFVHLYVDPNKINGTYPIPEEYWVEPDAMRGFSPKFVYEHKRPSIPTIIFWKTNKLSADVYDLPPQFSRDIYKLSDCDVSKELLRQKPGTKWPVYVEHSGRHSQGVLGQPFGYLTAIRKDEYTIEAYNIQNYAEPSMDWRKAMEGYLYNIPWYYYSILASTLKQYYGIYSNIFPILNMERYDSWCKQLTKEADAKFNQMIEKNISNRLNLFKPLLLPKK</sequence>
<comment type="caution">
    <text evidence="2">The sequence shown here is derived from an EMBL/GenBank/DDBJ whole genome shotgun (WGS) entry which is preliminary data.</text>
</comment>
<evidence type="ECO:0000259" key="1">
    <source>
        <dbReference type="Pfam" id="PF25462"/>
    </source>
</evidence>
<protein>
    <submittedName>
        <fullName evidence="2">562_t:CDS:1</fullName>
    </submittedName>
</protein>
<dbReference type="AlphaFoldDB" id="A0A9N9CTX7"/>
<reference evidence="2" key="1">
    <citation type="submission" date="2021-06" db="EMBL/GenBank/DDBJ databases">
        <authorList>
            <person name="Kallberg Y."/>
            <person name="Tangrot J."/>
            <person name="Rosling A."/>
        </authorList>
    </citation>
    <scope>NUCLEOTIDE SEQUENCE</scope>
    <source>
        <strain evidence="2">UK204</strain>
    </source>
</reference>
<accession>A0A9N9CTX7</accession>
<name>A0A9N9CTX7_9GLOM</name>
<organism evidence="2 3">
    <name type="scientific">Funneliformis caledonium</name>
    <dbReference type="NCBI Taxonomy" id="1117310"/>
    <lineage>
        <taxon>Eukaryota</taxon>
        <taxon>Fungi</taxon>
        <taxon>Fungi incertae sedis</taxon>
        <taxon>Mucoromycota</taxon>
        <taxon>Glomeromycotina</taxon>
        <taxon>Glomeromycetes</taxon>
        <taxon>Glomerales</taxon>
        <taxon>Glomeraceae</taxon>
        <taxon>Funneliformis</taxon>
    </lineage>
</organism>
<feature type="non-terminal residue" evidence="2">
    <location>
        <position position="465"/>
    </location>
</feature>
<dbReference type="OrthoDB" id="17307at2759"/>
<dbReference type="InterPro" id="IPR051113">
    <property type="entry name" value="Integrator_subunit6"/>
</dbReference>
<dbReference type="InterPro" id="IPR057413">
    <property type="entry name" value="Beta-barrel_INTS6"/>
</dbReference>
<evidence type="ECO:0000313" key="2">
    <source>
        <dbReference type="EMBL" id="CAG8615021.1"/>
    </source>
</evidence>
<evidence type="ECO:0000313" key="3">
    <source>
        <dbReference type="Proteomes" id="UP000789570"/>
    </source>
</evidence>
<dbReference type="EMBL" id="CAJVPQ010002996">
    <property type="protein sequence ID" value="CAG8615021.1"/>
    <property type="molecule type" value="Genomic_DNA"/>
</dbReference>
<dbReference type="PANTHER" id="PTHR12957">
    <property type="entry name" value="DEAD/H BOX POLYPEPTIDE 26/DICE1-RELATED"/>
    <property type="match status" value="1"/>
</dbReference>
<dbReference type="Pfam" id="PF25462">
    <property type="entry name" value="Beta-barrel_INTS6"/>
    <property type="match status" value="1"/>
</dbReference>
<gene>
    <name evidence="2" type="ORF">FCALED_LOCUS9265</name>
</gene>
<dbReference type="GO" id="GO:0032039">
    <property type="term" value="C:integrator complex"/>
    <property type="evidence" value="ECO:0007669"/>
    <property type="project" value="TreeGrafter"/>
</dbReference>
<feature type="domain" description="Integrator complex subunit 6-like beta-barrel" evidence="1">
    <location>
        <begin position="233"/>
        <end position="363"/>
    </location>
</feature>
<dbReference type="GO" id="GO:0034472">
    <property type="term" value="P:snRNA 3'-end processing"/>
    <property type="evidence" value="ECO:0007669"/>
    <property type="project" value="TreeGrafter"/>
</dbReference>
<dbReference type="Proteomes" id="UP000789570">
    <property type="component" value="Unassembled WGS sequence"/>
</dbReference>
<keyword evidence="3" id="KW-1185">Reference proteome</keyword>